<gene>
    <name evidence="8" type="ORF">OXX778_LOCUS14946</name>
</gene>
<dbReference type="Pfam" id="PF00038">
    <property type="entry name" value="Filament"/>
    <property type="match status" value="1"/>
</dbReference>
<evidence type="ECO:0000256" key="1">
    <source>
        <dbReference type="ARBA" id="ARBA00022754"/>
    </source>
</evidence>
<dbReference type="PROSITE" id="PS51842">
    <property type="entry name" value="IF_ROD_2"/>
    <property type="match status" value="1"/>
</dbReference>
<evidence type="ECO:0000259" key="7">
    <source>
        <dbReference type="PROSITE" id="PS51842"/>
    </source>
</evidence>
<dbReference type="InterPro" id="IPR018039">
    <property type="entry name" value="IF_conserved"/>
</dbReference>
<dbReference type="SUPFAM" id="SSF74853">
    <property type="entry name" value="Lamin A/C globular tail domain"/>
    <property type="match status" value="1"/>
</dbReference>
<evidence type="ECO:0000256" key="5">
    <source>
        <dbReference type="SAM" id="MobiDB-lite"/>
    </source>
</evidence>
<dbReference type="Pfam" id="PF00932">
    <property type="entry name" value="LTD"/>
    <property type="match status" value="1"/>
</dbReference>
<evidence type="ECO:0000259" key="6">
    <source>
        <dbReference type="PROSITE" id="PS51841"/>
    </source>
</evidence>
<dbReference type="Proteomes" id="UP000663879">
    <property type="component" value="Unassembled WGS sequence"/>
</dbReference>
<dbReference type="SUPFAM" id="SSF64593">
    <property type="entry name" value="Intermediate filament protein, coiled coil region"/>
    <property type="match status" value="2"/>
</dbReference>
<dbReference type="Gene3D" id="1.20.5.500">
    <property type="entry name" value="Single helix bin"/>
    <property type="match status" value="1"/>
</dbReference>
<dbReference type="InterPro" id="IPR039008">
    <property type="entry name" value="IF_rod_dom"/>
</dbReference>
<dbReference type="GO" id="GO:0007097">
    <property type="term" value="P:nuclear migration"/>
    <property type="evidence" value="ECO:0007669"/>
    <property type="project" value="TreeGrafter"/>
</dbReference>
<comment type="similarity">
    <text evidence="3">Belongs to the intermediate filament family.</text>
</comment>
<dbReference type="PROSITE" id="PS51841">
    <property type="entry name" value="LTD"/>
    <property type="match status" value="1"/>
</dbReference>
<evidence type="ECO:0000256" key="2">
    <source>
        <dbReference type="ARBA" id="ARBA00023054"/>
    </source>
</evidence>
<feature type="region of interest" description="Disordered" evidence="5">
    <location>
        <begin position="406"/>
        <end position="486"/>
    </location>
</feature>
<dbReference type="InterPro" id="IPR001322">
    <property type="entry name" value="Lamin_tail_dom"/>
</dbReference>
<feature type="coiled-coil region" evidence="4">
    <location>
        <begin position="35"/>
        <end position="126"/>
    </location>
</feature>
<sequence length="590" mass="67990">MSVKQRNVIIERGVKIGGGVSSSSGDFAKQAVHHIREMNDKREHEKQELQVLNQRFSSYVERVRALEAMNRKLLADIDDLKSKWGFDSGKIKDQMEPELLRFRELIDEITRLKAVAEIKAKRAESDALQFKNLMDLAMDSFNADKNKILNLERFLDNTRQDADYLKSQLHDINEQILKYIEEQRRLSEQLKQLKDDLDKETIDRVARQNEVQTLEEQIAFLKAVHEQEVAELSRLQTIVGFDPAQFYRTELERAIRDIRGDFEQLNQEQKRELEEWYRIKTEEVEKEVAKEREFQRLTQTGLSAEDANVLKQTHLESQREYVDLQRRHGELMARLREFEERLEQSKSSTQITLAERDREIAVLREKISELMATYDELMNRKTSLEFEINTYRRLLECEETRIKSAGSGVTTSYSYSSNRASGSSAAASGTPSGNLISQTIVSSSAGQDPTGASRQQYTQRGSSTELSSETITKRMQVQRTSKGPVGIKEISPDGKFVLIENTGKRGDQDISKWQIKRKVDNEQEIVYSFPLNTIIGSGRTIKIWSRGQGRSSPPNEFVHEVEWRTGDSMVTRLISDSGEERALYSQRSSQ</sequence>
<feature type="compositionally biased region" description="Low complexity" evidence="5">
    <location>
        <begin position="406"/>
        <end position="434"/>
    </location>
</feature>
<dbReference type="Gene3D" id="1.20.5.1160">
    <property type="entry name" value="Vasodilator-stimulated phosphoprotein"/>
    <property type="match status" value="1"/>
</dbReference>
<dbReference type="SMART" id="SM01391">
    <property type="entry name" value="Filament"/>
    <property type="match status" value="1"/>
</dbReference>
<dbReference type="GO" id="GO:0031507">
    <property type="term" value="P:heterochromatin formation"/>
    <property type="evidence" value="ECO:0007669"/>
    <property type="project" value="TreeGrafter"/>
</dbReference>
<feature type="domain" description="IF rod" evidence="7">
    <location>
        <begin position="45"/>
        <end position="402"/>
    </location>
</feature>
<dbReference type="PANTHER" id="PTHR45721">
    <property type="entry name" value="LAMIN DM0-RELATED"/>
    <property type="match status" value="1"/>
</dbReference>
<proteinExistence type="inferred from homology"/>
<dbReference type="EMBL" id="CAJNOC010003185">
    <property type="protein sequence ID" value="CAF0971590.1"/>
    <property type="molecule type" value="Genomic_DNA"/>
</dbReference>
<dbReference type="GO" id="GO:0005882">
    <property type="term" value="C:intermediate filament"/>
    <property type="evidence" value="ECO:0007669"/>
    <property type="project" value="UniProtKB-KW"/>
</dbReference>
<evidence type="ECO:0000256" key="3">
    <source>
        <dbReference type="RuleBase" id="RU000685"/>
    </source>
</evidence>
<reference evidence="8" key="1">
    <citation type="submission" date="2021-02" db="EMBL/GenBank/DDBJ databases">
        <authorList>
            <person name="Nowell W R."/>
        </authorList>
    </citation>
    <scope>NUCLEOTIDE SEQUENCE</scope>
    <source>
        <strain evidence="8">Ploen Becks lab</strain>
    </source>
</reference>
<accession>A0A814EIJ0</accession>
<dbReference type="GO" id="GO:0051664">
    <property type="term" value="P:nuclear pore localization"/>
    <property type="evidence" value="ECO:0007669"/>
    <property type="project" value="TreeGrafter"/>
</dbReference>
<feature type="domain" description="LTD" evidence="6">
    <location>
        <begin position="473"/>
        <end position="588"/>
    </location>
</feature>
<dbReference type="GO" id="GO:0006998">
    <property type="term" value="P:nuclear envelope organization"/>
    <property type="evidence" value="ECO:0007669"/>
    <property type="project" value="TreeGrafter"/>
</dbReference>
<dbReference type="Gene3D" id="1.20.5.170">
    <property type="match status" value="1"/>
</dbReference>
<dbReference type="GO" id="GO:0005652">
    <property type="term" value="C:nuclear lamina"/>
    <property type="evidence" value="ECO:0007669"/>
    <property type="project" value="TreeGrafter"/>
</dbReference>
<evidence type="ECO:0000256" key="4">
    <source>
        <dbReference type="SAM" id="Coils"/>
    </source>
</evidence>
<feature type="coiled-coil region" evidence="4">
    <location>
        <begin position="321"/>
        <end position="387"/>
    </location>
</feature>
<keyword evidence="1 3" id="KW-0403">Intermediate filament</keyword>
<dbReference type="InterPro" id="IPR036415">
    <property type="entry name" value="Lamin_tail_dom_sf"/>
</dbReference>
<evidence type="ECO:0000313" key="8">
    <source>
        <dbReference type="EMBL" id="CAF0971590.1"/>
    </source>
</evidence>
<dbReference type="PROSITE" id="PS00226">
    <property type="entry name" value="IF_ROD_1"/>
    <property type="match status" value="1"/>
</dbReference>
<name>A0A814EIJ0_9BILA</name>
<feature type="compositionally biased region" description="Polar residues" evidence="5">
    <location>
        <begin position="435"/>
        <end position="481"/>
    </location>
</feature>
<organism evidence="8 9">
    <name type="scientific">Brachionus calyciflorus</name>
    <dbReference type="NCBI Taxonomy" id="104777"/>
    <lineage>
        <taxon>Eukaryota</taxon>
        <taxon>Metazoa</taxon>
        <taxon>Spiralia</taxon>
        <taxon>Gnathifera</taxon>
        <taxon>Rotifera</taxon>
        <taxon>Eurotatoria</taxon>
        <taxon>Monogononta</taxon>
        <taxon>Pseudotrocha</taxon>
        <taxon>Ploima</taxon>
        <taxon>Brachionidae</taxon>
        <taxon>Brachionus</taxon>
    </lineage>
</organism>
<keyword evidence="2 4" id="KW-0175">Coiled coil</keyword>
<dbReference type="PANTHER" id="PTHR45721:SF12">
    <property type="entry name" value="INTERMEDIATE FILAMENT PROTEIN IFA-1"/>
    <property type="match status" value="1"/>
</dbReference>
<protein>
    <recommendedName>
        <fullName evidence="10">Intermediate filament B</fullName>
    </recommendedName>
</protein>
<dbReference type="AlphaFoldDB" id="A0A814EIJ0"/>
<dbReference type="GO" id="GO:0005200">
    <property type="term" value="F:structural constituent of cytoskeleton"/>
    <property type="evidence" value="ECO:0007669"/>
    <property type="project" value="TreeGrafter"/>
</dbReference>
<evidence type="ECO:0008006" key="10">
    <source>
        <dbReference type="Google" id="ProtNLM"/>
    </source>
</evidence>
<keyword evidence="9" id="KW-1185">Reference proteome</keyword>
<dbReference type="GO" id="GO:0090435">
    <property type="term" value="P:protein localization to nuclear envelope"/>
    <property type="evidence" value="ECO:0007669"/>
    <property type="project" value="TreeGrafter"/>
</dbReference>
<evidence type="ECO:0000313" key="9">
    <source>
        <dbReference type="Proteomes" id="UP000663879"/>
    </source>
</evidence>
<comment type="caution">
    <text evidence="8">The sequence shown here is derived from an EMBL/GenBank/DDBJ whole genome shotgun (WGS) entry which is preliminary data.</text>
</comment>
<dbReference type="Gene3D" id="2.60.40.1260">
    <property type="entry name" value="Lamin Tail domain"/>
    <property type="match status" value="1"/>
</dbReference>
<dbReference type="OrthoDB" id="2441647at2759"/>
<feature type="coiled-coil region" evidence="4">
    <location>
        <begin position="155"/>
        <end position="275"/>
    </location>
</feature>